<reference evidence="3 4" key="1">
    <citation type="submission" date="2016-04" db="EMBL/GenBank/DDBJ databases">
        <title>Draft genome sequence of freshwater magnetotactic bacteria Magnetospirillum marisnigri SP-1 and Magnetospirillum moscoviense BB-1.</title>
        <authorList>
            <person name="Koziaeva V."/>
            <person name="Dziuba M.V."/>
            <person name="Ivanov T.M."/>
            <person name="Kuznetsov B."/>
            <person name="Grouzdev D.S."/>
        </authorList>
    </citation>
    <scope>NUCLEOTIDE SEQUENCE [LARGE SCALE GENOMIC DNA]</scope>
    <source>
        <strain evidence="3 4">SP-1</strain>
    </source>
</reference>
<dbReference type="InterPro" id="IPR036641">
    <property type="entry name" value="HPT_dom_sf"/>
</dbReference>
<keyword evidence="1" id="KW-0902">Two-component regulatory system</keyword>
<dbReference type="GO" id="GO:0004672">
    <property type="term" value="F:protein kinase activity"/>
    <property type="evidence" value="ECO:0007669"/>
    <property type="project" value="UniProtKB-ARBA"/>
</dbReference>
<dbReference type="Gene3D" id="1.20.120.160">
    <property type="entry name" value="HPT domain"/>
    <property type="match status" value="1"/>
</dbReference>
<dbReference type="Proteomes" id="UP000078428">
    <property type="component" value="Unassembled WGS sequence"/>
</dbReference>
<evidence type="ECO:0000259" key="2">
    <source>
        <dbReference type="Pfam" id="PF01627"/>
    </source>
</evidence>
<protein>
    <recommendedName>
        <fullName evidence="2">HPt domain-containing protein</fullName>
    </recommendedName>
</protein>
<sequence length="116" mass="12517">MARAEAALANLSGRYIAWAEADLARLEACWALVMAEPDQRPSHLATLFQIAHDMKGQGSTFDYPLVSELGQRLCRLLETRPEALEPMAALVAALGRVIRERLSGDGGAIGNTLLGE</sequence>
<evidence type="ECO:0000256" key="1">
    <source>
        <dbReference type="ARBA" id="ARBA00023012"/>
    </source>
</evidence>
<evidence type="ECO:0000313" key="3">
    <source>
        <dbReference type="EMBL" id="OAN52405.1"/>
    </source>
</evidence>
<accession>A0A178MSF4</accession>
<gene>
    <name evidence="3" type="ORF">A6A04_00490</name>
</gene>
<dbReference type="OrthoDB" id="9786548at2"/>
<comment type="caution">
    <text evidence="3">The sequence shown here is derived from an EMBL/GenBank/DDBJ whole genome shotgun (WGS) entry which is preliminary data.</text>
</comment>
<dbReference type="SUPFAM" id="SSF47226">
    <property type="entry name" value="Histidine-containing phosphotransfer domain, HPT domain"/>
    <property type="match status" value="1"/>
</dbReference>
<dbReference type="GO" id="GO:0000160">
    <property type="term" value="P:phosphorelay signal transduction system"/>
    <property type="evidence" value="ECO:0007669"/>
    <property type="project" value="UniProtKB-KW"/>
</dbReference>
<organism evidence="3 4">
    <name type="scientific">Paramagnetospirillum marisnigri</name>
    <dbReference type="NCBI Taxonomy" id="1285242"/>
    <lineage>
        <taxon>Bacteria</taxon>
        <taxon>Pseudomonadati</taxon>
        <taxon>Pseudomonadota</taxon>
        <taxon>Alphaproteobacteria</taxon>
        <taxon>Rhodospirillales</taxon>
        <taxon>Magnetospirillaceae</taxon>
        <taxon>Paramagnetospirillum</taxon>
    </lineage>
</organism>
<name>A0A178MSF4_9PROT</name>
<dbReference type="EMBL" id="LWQT01000044">
    <property type="protein sequence ID" value="OAN52405.1"/>
    <property type="molecule type" value="Genomic_DNA"/>
</dbReference>
<keyword evidence="4" id="KW-1185">Reference proteome</keyword>
<dbReference type="InterPro" id="IPR008207">
    <property type="entry name" value="Sig_transdc_His_kin_Hpt_dom"/>
</dbReference>
<dbReference type="AlphaFoldDB" id="A0A178MSF4"/>
<evidence type="ECO:0000313" key="4">
    <source>
        <dbReference type="Proteomes" id="UP000078428"/>
    </source>
</evidence>
<feature type="domain" description="HPt" evidence="2">
    <location>
        <begin position="14"/>
        <end position="94"/>
    </location>
</feature>
<dbReference type="STRING" id="1285242.A6A04_00490"/>
<proteinExistence type="predicted"/>
<dbReference type="Pfam" id="PF01627">
    <property type="entry name" value="Hpt"/>
    <property type="match status" value="1"/>
</dbReference>